<dbReference type="GO" id="GO:0009506">
    <property type="term" value="C:plasmodesma"/>
    <property type="evidence" value="ECO:0007669"/>
    <property type="project" value="UniProtKB-ARBA"/>
</dbReference>
<evidence type="ECO:0000259" key="3">
    <source>
        <dbReference type="SMART" id="SM00768"/>
    </source>
</evidence>
<evidence type="ECO:0000256" key="1">
    <source>
        <dbReference type="ARBA" id="ARBA00022729"/>
    </source>
</evidence>
<dbReference type="SMART" id="SM00768">
    <property type="entry name" value="X8"/>
    <property type="match status" value="1"/>
</dbReference>
<dbReference type="EMBL" id="JAJJMA010113517">
    <property type="protein sequence ID" value="MCL7031567.1"/>
    <property type="molecule type" value="Genomic_DNA"/>
</dbReference>
<comment type="caution">
    <text evidence="4">The sequence shown here is derived from an EMBL/GenBank/DDBJ whole genome shotgun (WGS) entry which is preliminary data.</text>
</comment>
<dbReference type="Pfam" id="PF07983">
    <property type="entry name" value="X8"/>
    <property type="match status" value="1"/>
</dbReference>
<feature type="chain" id="PRO_5041249936" description="X8 domain-containing protein" evidence="2">
    <location>
        <begin position="31"/>
        <end position="142"/>
    </location>
</feature>
<reference evidence="4" key="1">
    <citation type="submission" date="2022-03" db="EMBL/GenBank/DDBJ databases">
        <title>A functionally conserved STORR gene fusion in Papaver species that diverged 16.8 million years ago.</title>
        <authorList>
            <person name="Catania T."/>
        </authorList>
    </citation>
    <scope>NUCLEOTIDE SEQUENCE</scope>
    <source>
        <strain evidence="4">S-191538</strain>
    </source>
</reference>
<dbReference type="PANTHER" id="PTHR31044">
    <property type="entry name" value="BETA-1,3 GLUCANASE"/>
    <property type="match status" value="1"/>
</dbReference>
<keyword evidence="1 2" id="KW-0732">Signal</keyword>
<feature type="signal peptide" evidence="2">
    <location>
        <begin position="1"/>
        <end position="30"/>
    </location>
</feature>
<sequence>MRSSKSLMMMNKLSLFMLVATLIWIGGTNYDDHVMAAADSTMDGEAAAAESNIWCVANYSTSDQALNDIIQYVCGQSQMDCSPIKPGGSCYEPNILYRHASFVMNRYYQVNRQPHECDFSGHAVNITWDPSCGSCYYDRKYK</sequence>
<evidence type="ECO:0000313" key="5">
    <source>
        <dbReference type="Proteomes" id="UP001177140"/>
    </source>
</evidence>
<dbReference type="InterPro" id="IPR044788">
    <property type="entry name" value="X8_dom_prot"/>
</dbReference>
<organism evidence="4 5">
    <name type="scientific">Papaver nudicaule</name>
    <name type="common">Iceland poppy</name>
    <dbReference type="NCBI Taxonomy" id="74823"/>
    <lineage>
        <taxon>Eukaryota</taxon>
        <taxon>Viridiplantae</taxon>
        <taxon>Streptophyta</taxon>
        <taxon>Embryophyta</taxon>
        <taxon>Tracheophyta</taxon>
        <taxon>Spermatophyta</taxon>
        <taxon>Magnoliopsida</taxon>
        <taxon>Ranunculales</taxon>
        <taxon>Papaveraceae</taxon>
        <taxon>Papaveroideae</taxon>
        <taxon>Papaver</taxon>
    </lineage>
</organism>
<evidence type="ECO:0000256" key="2">
    <source>
        <dbReference type="SAM" id="SignalP"/>
    </source>
</evidence>
<gene>
    <name evidence="4" type="ORF">MKW94_023141</name>
</gene>
<evidence type="ECO:0000313" key="4">
    <source>
        <dbReference type="EMBL" id="MCL7031567.1"/>
    </source>
</evidence>
<proteinExistence type="predicted"/>
<feature type="domain" description="X8" evidence="3">
    <location>
        <begin position="53"/>
        <end position="137"/>
    </location>
</feature>
<accession>A0AA41S255</accession>
<dbReference type="AlphaFoldDB" id="A0AA41S255"/>
<dbReference type="InterPro" id="IPR012946">
    <property type="entry name" value="X8"/>
</dbReference>
<dbReference type="PANTHER" id="PTHR31044:SF52">
    <property type="entry name" value="OS01G0631500 PROTEIN"/>
    <property type="match status" value="1"/>
</dbReference>
<dbReference type="Proteomes" id="UP001177140">
    <property type="component" value="Unassembled WGS sequence"/>
</dbReference>
<protein>
    <recommendedName>
        <fullName evidence="3">X8 domain-containing protein</fullName>
    </recommendedName>
</protein>
<keyword evidence="5" id="KW-1185">Reference proteome</keyword>
<name>A0AA41S255_PAPNU</name>
<dbReference type="Gene3D" id="1.20.58.1040">
    <property type="match status" value="1"/>
</dbReference>